<feature type="signal peptide" evidence="1">
    <location>
        <begin position="1"/>
        <end position="22"/>
    </location>
</feature>
<protein>
    <submittedName>
        <fullName evidence="4">Phosphodiesterase</fullName>
    </submittedName>
</protein>
<gene>
    <name evidence="4" type="ORF">BEN48_12255</name>
</gene>
<dbReference type="STRING" id="1908236.BEN48_12255"/>
<dbReference type="SUPFAM" id="SSF56300">
    <property type="entry name" value="Metallo-dependent phosphatases"/>
    <property type="match status" value="1"/>
</dbReference>
<evidence type="ECO:0000259" key="3">
    <source>
        <dbReference type="Pfam" id="PF25077"/>
    </source>
</evidence>
<feature type="chain" id="PRO_5009579043" evidence="1">
    <location>
        <begin position="23"/>
        <end position="458"/>
    </location>
</feature>
<evidence type="ECO:0000256" key="1">
    <source>
        <dbReference type="SAM" id="SignalP"/>
    </source>
</evidence>
<dbReference type="PANTHER" id="PTHR33987:SF1">
    <property type="entry name" value="CALCINEURIN-LIKE METALLO-PHOSPHOESTERASE SUPERFAMILY PROTEIN"/>
    <property type="match status" value="1"/>
</dbReference>
<feature type="domain" description="DUF7800" evidence="3">
    <location>
        <begin position="41"/>
        <end position="129"/>
    </location>
</feature>
<dbReference type="Proteomes" id="UP000177791">
    <property type="component" value="Unassembled WGS sequence"/>
</dbReference>
<dbReference type="Pfam" id="PF25077">
    <property type="entry name" value="DUF7800"/>
    <property type="match status" value="1"/>
</dbReference>
<dbReference type="Gene3D" id="3.60.21.70">
    <property type="entry name" value="PhoD-like phosphatase"/>
    <property type="match status" value="1"/>
</dbReference>
<dbReference type="Pfam" id="PF09423">
    <property type="entry name" value="PhoD"/>
    <property type="match status" value="1"/>
</dbReference>
<evidence type="ECO:0000259" key="2">
    <source>
        <dbReference type="Pfam" id="PF09423"/>
    </source>
</evidence>
<accession>A0A1G1T7B5</accession>
<reference evidence="4 5" key="1">
    <citation type="submission" date="2016-08" db="EMBL/GenBank/DDBJ databases">
        <title>Hymenobacter coccineus sp. nov., Hymenobacter lapidarius sp. nov. and Hymenobacter glacialis sp. nov., isolated from Antarctic soil.</title>
        <authorList>
            <person name="Sedlacek I."/>
            <person name="Kralova S."/>
            <person name="Kyrova K."/>
            <person name="Maslanova I."/>
            <person name="Stankova E."/>
            <person name="Vrbovska V."/>
            <person name="Nemec M."/>
            <person name="Bartak M."/>
            <person name="Svec P."/>
            <person name="Busse H.-J."/>
            <person name="Pantucek R."/>
        </authorList>
    </citation>
    <scope>NUCLEOTIDE SEQUENCE [LARGE SCALE GENOMIC DNA]</scope>
    <source>
        <strain evidence="4 5">CCM 8648</strain>
    </source>
</reference>
<proteinExistence type="predicted"/>
<dbReference type="InterPro" id="IPR056702">
    <property type="entry name" value="DUF7800"/>
</dbReference>
<evidence type="ECO:0000313" key="5">
    <source>
        <dbReference type="Proteomes" id="UP000177791"/>
    </source>
</evidence>
<dbReference type="PANTHER" id="PTHR33987">
    <property type="entry name" value="CALCINEURIN-LIKE METALLO-PHOSPHOESTERASE SUPERFAMILY PROTEIN"/>
    <property type="match status" value="1"/>
</dbReference>
<feature type="domain" description="PhoD-like phosphatase metallophosphatase" evidence="2">
    <location>
        <begin position="160"/>
        <end position="415"/>
    </location>
</feature>
<evidence type="ECO:0000313" key="4">
    <source>
        <dbReference type="EMBL" id="OGX86704.1"/>
    </source>
</evidence>
<sequence length="458" mass="50792">MIIPSWLRLVALAVLISGPGFAQTRKVAMPTASRAAVAGLLRSGPMVGYSEVREVALWVQATGPATAQIEYWEPARPQQKWRTVAVAATAAHAYAVHLLADKVQPGRRYTYALYLNGQLVARPYPLEFQSQALWQGQQAPPDFRFAMGSCAYINDAPYERPGVLPGSGYEIFTSINAQKPDFMLWLGDNSYLREADWNTRTGIYHRYAHSRAVPEMQPLLARAHQYAIWDDHDYGPNNADRSFVNKGLMLSAFKDYWANPNYGQTLGEGVGGTFQWNDVEFFLLDNRWFRSSNNYNAKEGSYLGAAQLTWLLDALSSSTAPFKMVVVGGQVLNPAKVFENYSNYEQERAALLQGIAARKISGVVFLDGDRHHTELTKLERPGTYPLYDFTCSPLTAGAGTSGRTEANTSRVDGTLITERNFAVVAVSGPPATRQLRLSVHNQAGKLLWERSIAANDLK</sequence>
<dbReference type="InterPro" id="IPR018946">
    <property type="entry name" value="PhoD-like_MPP"/>
</dbReference>
<dbReference type="InterPro" id="IPR029052">
    <property type="entry name" value="Metallo-depent_PP-like"/>
</dbReference>
<dbReference type="CDD" id="cd07389">
    <property type="entry name" value="MPP_PhoD"/>
    <property type="match status" value="1"/>
</dbReference>
<keyword evidence="5" id="KW-1185">Reference proteome</keyword>
<name>A0A1G1T7B5_9BACT</name>
<dbReference type="AlphaFoldDB" id="A0A1G1T7B5"/>
<dbReference type="EMBL" id="MDZC01000047">
    <property type="protein sequence ID" value="OGX86704.1"/>
    <property type="molecule type" value="Genomic_DNA"/>
</dbReference>
<organism evidence="4 5">
    <name type="scientific">Hymenobacter glacialis</name>
    <dbReference type="NCBI Taxonomy" id="1908236"/>
    <lineage>
        <taxon>Bacteria</taxon>
        <taxon>Pseudomonadati</taxon>
        <taxon>Bacteroidota</taxon>
        <taxon>Cytophagia</taxon>
        <taxon>Cytophagales</taxon>
        <taxon>Hymenobacteraceae</taxon>
        <taxon>Hymenobacter</taxon>
    </lineage>
</organism>
<comment type="caution">
    <text evidence="4">The sequence shown here is derived from an EMBL/GenBank/DDBJ whole genome shotgun (WGS) entry which is preliminary data.</text>
</comment>
<keyword evidence="1" id="KW-0732">Signal</keyword>
<dbReference type="InterPro" id="IPR038607">
    <property type="entry name" value="PhoD-like_sf"/>
</dbReference>